<dbReference type="InParanoid" id="A0DD70"/>
<keyword evidence="2" id="KW-1185">Reference proteome</keyword>
<protein>
    <submittedName>
        <fullName evidence="1">Uncharacterized protein</fullName>
    </submittedName>
</protein>
<dbReference type="RefSeq" id="XP_001448384.1">
    <property type="nucleotide sequence ID" value="XM_001448347.1"/>
</dbReference>
<evidence type="ECO:0000313" key="1">
    <source>
        <dbReference type="EMBL" id="CAK80987.1"/>
    </source>
</evidence>
<dbReference type="EMBL" id="CT868385">
    <property type="protein sequence ID" value="CAK80987.1"/>
    <property type="molecule type" value="Genomic_DNA"/>
</dbReference>
<organism evidence="1 2">
    <name type="scientific">Paramecium tetraurelia</name>
    <dbReference type="NCBI Taxonomy" id="5888"/>
    <lineage>
        <taxon>Eukaryota</taxon>
        <taxon>Sar</taxon>
        <taxon>Alveolata</taxon>
        <taxon>Ciliophora</taxon>
        <taxon>Intramacronucleata</taxon>
        <taxon>Oligohymenophorea</taxon>
        <taxon>Peniculida</taxon>
        <taxon>Parameciidae</taxon>
        <taxon>Paramecium</taxon>
    </lineage>
</organism>
<reference evidence="1 2" key="1">
    <citation type="journal article" date="2006" name="Nature">
        <title>Global trends of whole-genome duplications revealed by the ciliate Paramecium tetraurelia.</title>
        <authorList>
            <consortium name="Genoscope"/>
            <person name="Aury J.-M."/>
            <person name="Jaillon O."/>
            <person name="Duret L."/>
            <person name="Noel B."/>
            <person name="Jubin C."/>
            <person name="Porcel B.M."/>
            <person name="Segurens B."/>
            <person name="Daubin V."/>
            <person name="Anthouard V."/>
            <person name="Aiach N."/>
            <person name="Arnaiz O."/>
            <person name="Billaut A."/>
            <person name="Beisson J."/>
            <person name="Blanc I."/>
            <person name="Bouhouche K."/>
            <person name="Camara F."/>
            <person name="Duharcourt S."/>
            <person name="Guigo R."/>
            <person name="Gogendeau D."/>
            <person name="Katinka M."/>
            <person name="Keller A.-M."/>
            <person name="Kissmehl R."/>
            <person name="Klotz C."/>
            <person name="Koll F."/>
            <person name="Le Moue A."/>
            <person name="Lepere C."/>
            <person name="Malinsky S."/>
            <person name="Nowacki M."/>
            <person name="Nowak J.K."/>
            <person name="Plattner H."/>
            <person name="Poulain J."/>
            <person name="Ruiz F."/>
            <person name="Serrano V."/>
            <person name="Zagulski M."/>
            <person name="Dessen P."/>
            <person name="Betermier M."/>
            <person name="Weissenbach J."/>
            <person name="Scarpelli C."/>
            <person name="Schachter V."/>
            <person name="Sperling L."/>
            <person name="Meyer E."/>
            <person name="Cohen J."/>
            <person name="Wincker P."/>
        </authorList>
    </citation>
    <scope>NUCLEOTIDE SEQUENCE [LARGE SCALE GENOMIC DNA]</scope>
    <source>
        <strain evidence="1 2">Stock d4-2</strain>
    </source>
</reference>
<dbReference type="AlphaFoldDB" id="A0DD70"/>
<dbReference type="Proteomes" id="UP000000600">
    <property type="component" value="Unassembled WGS sequence"/>
</dbReference>
<name>A0DD70_PARTE</name>
<evidence type="ECO:0000313" key="2">
    <source>
        <dbReference type="Proteomes" id="UP000000600"/>
    </source>
</evidence>
<gene>
    <name evidence="1" type="ORF">GSPATT00015846001</name>
</gene>
<dbReference type="KEGG" id="ptm:GSPATT00015846001"/>
<accession>A0DD70</accession>
<sequence length="64" mass="7458">MFFVVPTHGAVLYPYQNLKLRFAVLVCQSKNNYAAIIPVVDQQINEIQRIQKFQSVGYFSETYQ</sequence>
<dbReference type="HOGENOM" id="CLU_2872456_0_0_1"/>
<dbReference type="GeneID" id="5034169"/>
<proteinExistence type="predicted"/>